<keyword evidence="2" id="KW-1185">Reference proteome</keyword>
<feature type="compositionally biased region" description="Low complexity" evidence="1">
    <location>
        <begin position="354"/>
        <end position="369"/>
    </location>
</feature>
<proteinExistence type="predicted"/>
<reference evidence="3" key="1">
    <citation type="submission" date="2025-08" db="UniProtKB">
        <authorList>
            <consortium name="RefSeq"/>
        </authorList>
    </citation>
    <scope>IDENTIFICATION</scope>
</reference>
<feature type="region of interest" description="Disordered" evidence="1">
    <location>
        <begin position="208"/>
        <end position="236"/>
    </location>
</feature>
<dbReference type="KEGG" id="peu:105127428"/>
<dbReference type="GeneID" id="105127428"/>
<feature type="region of interest" description="Disordered" evidence="1">
    <location>
        <begin position="1"/>
        <end position="64"/>
    </location>
</feature>
<accession>A0AAJ6UCS2</accession>
<dbReference type="PANTHER" id="PTHR33737:SF16">
    <property type="entry name" value="DUF3741 DOMAIN-CONTAINING PROTEIN"/>
    <property type="match status" value="1"/>
</dbReference>
<feature type="compositionally biased region" description="Low complexity" evidence="1">
    <location>
        <begin position="12"/>
        <end position="25"/>
    </location>
</feature>
<feature type="compositionally biased region" description="Polar residues" evidence="1">
    <location>
        <begin position="36"/>
        <end position="46"/>
    </location>
</feature>
<evidence type="ECO:0000256" key="1">
    <source>
        <dbReference type="SAM" id="MobiDB-lite"/>
    </source>
</evidence>
<evidence type="ECO:0000313" key="2">
    <source>
        <dbReference type="Proteomes" id="UP000694918"/>
    </source>
</evidence>
<protein>
    <submittedName>
        <fullName evidence="3">Uncharacterized protein LOC105127428</fullName>
    </submittedName>
</protein>
<dbReference type="PANTHER" id="PTHR33737">
    <property type="entry name" value="OS05G0121800 PROTEIN"/>
    <property type="match status" value="1"/>
</dbReference>
<dbReference type="RefSeq" id="XP_011027010.1">
    <property type="nucleotide sequence ID" value="XM_011028708.1"/>
</dbReference>
<evidence type="ECO:0000313" key="3">
    <source>
        <dbReference type="RefSeq" id="XP_011027010.1"/>
    </source>
</evidence>
<feature type="compositionally biased region" description="Polar residues" evidence="1">
    <location>
        <begin position="1"/>
        <end position="11"/>
    </location>
</feature>
<name>A0AAJ6UCS2_POPEU</name>
<dbReference type="InterPro" id="IPR045882">
    <property type="entry name" value="GPT1/2"/>
</dbReference>
<feature type="region of interest" description="Disordered" evidence="1">
    <location>
        <begin position="348"/>
        <end position="379"/>
    </location>
</feature>
<feature type="compositionally biased region" description="Basic and acidic residues" evidence="1">
    <location>
        <begin position="223"/>
        <end position="236"/>
    </location>
</feature>
<gene>
    <name evidence="3" type="primary">LOC105127428</name>
</gene>
<dbReference type="AlphaFoldDB" id="A0AAJ6UCS2"/>
<organism evidence="2 3">
    <name type="scientific">Populus euphratica</name>
    <name type="common">Euphrates poplar</name>
    <dbReference type="NCBI Taxonomy" id="75702"/>
    <lineage>
        <taxon>Eukaryota</taxon>
        <taxon>Viridiplantae</taxon>
        <taxon>Streptophyta</taxon>
        <taxon>Embryophyta</taxon>
        <taxon>Tracheophyta</taxon>
        <taxon>Spermatophyta</taxon>
        <taxon>Magnoliopsida</taxon>
        <taxon>eudicotyledons</taxon>
        <taxon>Gunneridae</taxon>
        <taxon>Pentapetalae</taxon>
        <taxon>rosids</taxon>
        <taxon>fabids</taxon>
        <taxon>Malpighiales</taxon>
        <taxon>Salicaceae</taxon>
        <taxon>Saliceae</taxon>
        <taxon>Populus</taxon>
    </lineage>
</organism>
<feature type="compositionally biased region" description="Basic and acidic residues" evidence="1">
    <location>
        <begin position="47"/>
        <end position="58"/>
    </location>
</feature>
<dbReference type="Proteomes" id="UP000694918">
    <property type="component" value="Unplaced"/>
</dbReference>
<sequence>MIKKNTTSSRMSSEGSFQEFQFSEVSESRKKVDVQMIQSLNPQHTQNHGERAGHRETDASQSESEFNLRKSLAWDSAFFTSPGVLDPEELETLSIRIVDNGGYTTRGGELRSVPSQPVGPERNNGIDECALRKSLAWDNAFFTSSGVLNAEELSLVNGGFRPSEAHLLPGIEEVWSSIQSNSTRNTDSYSLASLEIDLLDNMRAFMQKSHEASSNRPTSTGKVGRENEMRRGNTSKILDDSSRLRVAPNKESKSFLKPPKISCRTRTLSTAPNKRASLGVNHVKLENKSAQVASGRTKIVSKKTCIRGSCSIVPSSAPPVKSPSSVLPTAGKGFGGFCCAPNFTGKSPPDSLRRTVNSQVSSSVSTSRTPSKHSFGNKNELMKSSDSICLLSTPKSSSCPSPASSMDGWSSESSSIVLNPRSNGFAAILATTACTGISFGKDASQVTNSQRRRYEEPSLVHESQETSFMTAQPNKNFERTSLVRSNVSKSLTSSSLRMPLPKIGYFDAENFVDIAPPNGGLKFSSGVQCTSSKNSSGTSDANGATDRTRYGMHRLAGATSMSVSKTGTKEQVLVCLQEKKQPVKERAVIKGHDRGNKVHRIDEDKENIGGFENQVDDLSRRVQGIAFCRELIT</sequence>
<dbReference type="GO" id="GO:0008017">
    <property type="term" value="F:microtubule binding"/>
    <property type="evidence" value="ECO:0007669"/>
    <property type="project" value="InterPro"/>
</dbReference>